<proteinExistence type="predicted"/>
<organism evidence="3 4">
    <name type="scientific">Cloacimonas acidaminovorans (strain Evry)</name>
    <dbReference type="NCBI Taxonomy" id="459349"/>
    <lineage>
        <taxon>Bacteria</taxon>
        <taxon>Pseudomonadati</taxon>
        <taxon>Candidatus Cloacimonadota</taxon>
        <taxon>Candidatus Cloacimonadia</taxon>
        <taxon>Candidatus Cloacimonadales</taxon>
        <taxon>Candidatus Cloacimonadaceae</taxon>
        <taxon>Candidatus Cloacimonas</taxon>
    </lineage>
</organism>
<dbReference type="Pfam" id="PF20539">
    <property type="entry name" value="DUF6754"/>
    <property type="match status" value="1"/>
</dbReference>
<dbReference type="AlphaFoldDB" id="B0VI80"/>
<keyword evidence="1" id="KW-0472">Membrane</keyword>
<keyword evidence="1" id="KW-1133">Transmembrane helix</keyword>
<keyword evidence="1" id="KW-0812">Transmembrane</keyword>
<sequence>MDFFELCGKLWFAILQKTKRKIMKKVILISGILFFSTLLFAQSTFFWIEDVPWDDGKALNIKANVPADTVYLQKALEDGTWETIYTGRGRSLSFTQNELNPDIKYRYRLLVPRPAFNDTIFFMAEAQPKEQWFYLHKLSYLLILLAVSIAIIYYVQNARKGKEYYIRRISGLDCIEDSIGRATEKGKPILFVPGIMDLDDIQTISSLTILSHLAHKAAEYDTEIIVPCRFSMVLSAAREVVKEAYIKAEKPDAYNQDRIFYLTDDQFGYVAGIDGIMVREQPAANFFLGSFYAESLILAETGFSTGAIQTAGTAQASQLPFFVVSCDYTLIGEELFAASAYLSRDPQQLGSLKGHDFGKLLVILLIIAGVITEMSGWHWFKAFFEGAQ</sequence>
<dbReference type="EMBL" id="CU466930">
    <property type="protein sequence ID" value="CAO81056.1"/>
    <property type="molecule type" value="Genomic_DNA"/>
</dbReference>
<accession>B0VI80</accession>
<protein>
    <recommendedName>
        <fullName evidence="2">DUF6754 domain-containing protein</fullName>
    </recommendedName>
</protein>
<name>B0VI80_CLOAI</name>
<keyword evidence="4" id="KW-1185">Reference proteome</keyword>
<feature type="transmembrane region" description="Helical" evidence="1">
    <location>
        <begin position="360"/>
        <end position="380"/>
    </location>
</feature>
<dbReference type="eggNOG" id="ENOG502ZASA">
    <property type="taxonomic scope" value="Bacteria"/>
</dbReference>
<evidence type="ECO:0000313" key="3">
    <source>
        <dbReference type="EMBL" id="CAO81056.1"/>
    </source>
</evidence>
<dbReference type="KEGG" id="caci:CLOAM1195"/>
<feature type="domain" description="DUF6754" evidence="2">
    <location>
        <begin position="128"/>
        <end position="382"/>
    </location>
</feature>
<dbReference type="InterPro" id="IPR046642">
    <property type="entry name" value="DUF6754"/>
</dbReference>
<evidence type="ECO:0000259" key="2">
    <source>
        <dbReference type="Pfam" id="PF20539"/>
    </source>
</evidence>
<feature type="transmembrane region" description="Helical" evidence="1">
    <location>
        <begin position="138"/>
        <end position="155"/>
    </location>
</feature>
<feature type="transmembrane region" description="Helical" evidence="1">
    <location>
        <begin position="26"/>
        <end position="48"/>
    </location>
</feature>
<gene>
    <name evidence="3" type="ordered locus">CLOAM1195</name>
</gene>
<evidence type="ECO:0000256" key="1">
    <source>
        <dbReference type="SAM" id="Phobius"/>
    </source>
</evidence>
<dbReference type="HOGENOM" id="CLU_665461_0_0_0"/>
<reference evidence="3 4" key="1">
    <citation type="journal article" date="2008" name="J. Bacteriol.">
        <title>'Candidatus Cloacamonas acidaminovorans': genome sequence reconstruction provides a first glimpse of a new bacterial division.</title>
        <authorList>
            <person name="Pelletier E."/>
            <person name="Kreimeyer A."/>
            <person name="Bocs S."/>
            <person name="Rouy Z."/>
            <person name="Gyapay G."/>
            <person name="Chouari R."/>
            <person name="Riviere D."/>
            <person name="Ganesan A."/>
            <person name="Daegelen P."/>
            <person name="Sghir A."/>
            <person name="Cohen G.N."/>
            <person name="Medigue C."/>
            <person name="Weissenbach J."/>
            <person name="Le Paslier D."/>
        </authorList>
    </citation>
    <scope>NUCLEOTIDE SEQUENCE [LARGE SCALE GENOMIC DNA]</scope>
    <source>
        <strain evidence="4">Evry</strain>
    </source>
</reference>
<dbReference type="Proteomes" id="UP000002019">
    <property type="component" value="Chromosome"/>
</dbReference>
<dbReference type="STRING" id="459349.CLOAM1195"/>
<evidence type="ECO:0000313" key="4">
    <source>
        <dbReference type="Proteomes" id="UP000002019"/>
    </source>
</evidence>
<dbReference type="OrthoDB" id="9783046at2"/>